<feature type="binding site" evidence="10">
    <location>
        <position position="47"/>
    </location>
    <ligand>
        <name>Mg(2+)</name>
        <dbReference type="ChEBI" id="CHEBI:18420"/>
        <label>1</label>
    </ligand>
</feature>
<feature type="active site" description="Proton donor/acceptor" evidence="9">
    <location>
        <position position="150"/>
    </location>
</feature>
<comment type="cofactor">
    <cofactor evidence="10">
        <name>Mg(2+)</name>
        <dbReference type="ChEBI" id="CHEBI:18420"/>
    </cofactor>
    <cofactor evidence="10">
        <name>Mn(2+)</name>
        <dbReference type="ChEBI" id="CHEBI:29035"/>
    </cofactor>
    <text evidence="10">Probably binds two magnesium or manganese ions per subunit.</text>
</comment>
<evidence type="ECO:0000256" key="4">
    <source>
        <dbReference type="ARBA" id="ARBA00022723"/>
    </source>
</evidence>
<evidence type="ECO:0000259" key="12">
    <source>
        <dbReference type="Pfam" id="PF03372"/>
    </source>
</evidence>
<dbReference type="Pfam" id="PF03372">
    <property type="entry name" value="Exo_endo_phos"/>
    <property type="match status" value="1"/>
</dbReference>
<reference evidence="13" key="1">
    <citation type="submission" date="2022-03" db="EMBL/GenBank/DDBJ databases">
        <authorList>
            <person name="Alioto T."/>
            <person name="Alioto T."/>
            <person name="Gomez Garrido J."/>
        </authorList>
    </citation>
    <scope>NUCLEOTIDE SEQUENCE</scope>
</reference>
<keyword evidence="4 10" id="KW-0479">Metal-binding</keyword>
<evidence type="ECO:0000256" key="10">
    <source>
        <dbReference type="PIRSR" id="PIRSR604808-2"/>
    </source>
</evidence>
<evidence type="ECO:0000256" key="8">
    <source>
        <dbReference type="ARBA" id="ARBA00023204"/>
    </source>
</evidence>
<dbReference type="CDD" id="cd09076">
    <property type="entry name" value="L1-EN"/>
    <property type="match status" value="1"/>
</dbReference>
<comment type="catalytic activity">
    <reaction evidence="1">
        <text>Exonucleolytic cleavage in the 3'- to 5'-direction to yield nucleoside 5'-phosphates.</text>
        <dbReference type="EC" id="3.1.11.2"/>
    </reaction>
</comment>
<dbReference type="PANTHER" id="PTHR22748:SF26">
    <property type="entry name" value="ENDONUCLEASE_EXONUCLEASE_PHOSPHATASE DOMAIN-CONTAINING PROTEIN"/>
    <property type="match status" value="1"/>
</dbReference>
<dbReference type="PANTHER" id="PTHR22748">
    <property type="entry name" value="AP ENDONUCLEASE"/>
    <property type="match status" value="1"/>
</dbReference>
<dbReference type="AlphaFoldDB" id="A0AAD1SIL0"/>
<feature type="non-terminal residue" evidence="13">
    <location>
        <position position="270"/>
    </location>
</feature>
<dbReference type="InterPro" id="IPR005135">
    <property type="entry name" value="Endo/exonuclease/phosphatase"/>
</dbReference>
<evidence type="ECO:0000256" key="7">
    <source>
        <dbReference type="ARBA" id="ARBA00022842"/>
    </source>
</evidence>
<dbReference type="GO" id="GO:0003906">
    <property type="term" value="F:DNA-(apurinic or apyrimidinic site) endonuclease activity"/>
    <property type="evidence" value="ECO:0007669"/>
    <property type="project" value="TreeGrafter"/>
</dbReference>
<dbReference type="GO" id="GO:0005634">
    <property type="term" value="C:nucleus"/>
    <property type="evidence" value="ECO:0007669"/>
    <property type="project" value="TreeGrafter"/>
</dbReference>
<feature type="binding site" evidence="10">
    <location>
        <position position="150"/>
    </location>
    <ligand>
        <name>Mg(2+)</name>
        <dbReference type="ChEBI" id="CHEBI:18420"/>
        <label>1</label>
    </ligand>
</feature>
<gene>
    <name evidence="13" type="ORF">PECUL_23A015069</name>
</gene>
<dbReference type="EMBL" id="OW240917">
    <property type="protein sequence ID" value="CAH2302318.1"/>
    <property type="molecule type" value="Genomic_DNA"/>
</dbReference>
<dbReference type="InterPro" id="IPR004808">
    <property type="entry name" value="AP_endonuc_1"/>
</dbReference>
<dbReference type="GO" id="GO:0008081">
    <property type="term" value="F:phosphoric diester hydrolase activity"/>
    <property type="evidence" value="ECO:0007669"/>
    <property type="project" value="TreeGrafter"/>
</dbReference>
<keyword evidence="10" id="KW-0464">Manganese</keyword>
<evidence type="ECO:0000256" key="1">
    <source>
        <dbReference type="ARBA" id="ARBA00000493"/>
    </source>
</evidence>
<feature type="site" description="Important for catalytic activity" evidence="11">
    <location>
        <position position="213"/>
    </location>
</feature>
<proteinExistence type="inferred from homology"/>
<comment type="similarity">
    <text evidence="2">Belongs to the DNA repair enzymes AP/ExoA family.</text>
</comment>
<evidence type="ECO:0000313" key="14">
    <source>
        <dbReference type="Proteomes" id="UP001295444"/>
    </source>
</evidence>
<feature type="site" description="Interaction with DNA substrate" evidence="11">
    <location>
        <position position="238"/>
    </location>
</feature>
<dbReference type="GO" id="GO:0008311">
    <property type="term" value="F:double-stranded DNA 3'-5' DNA exonuclease activity"/>
    <property type="evidence" value="ECO:0007669"/>
    <property type="project" value="UniProtKB-EC"/>
</dbReference>
<dbReference type="SUPFAM" id="SSF56219">
    <property type="entry name" value="DNase I-like"/>
    <property type="match status" value="1"/>
</dbReference>
<evidence type="ECO:0000256" key="5">
    <source>
        <dbReference type="ARBA" id="ARBA00022763"/>
    </source>
</evidence>
<dbReference type="EC" id="3.1.11.2" evidence="3"/>
<keyword evidence="6" id="KW-0378">Hydrolase</keyword>
<evidence type="ECO:0000256" key="9">
    <source>
        <dbReference type="PIRSR" id="PIRSR604808-1"/>
    </source>
</evidence>
<evidence type="ECO:0000256" key="3">
    <source>
        <dbReference type="ARBA" id="ARBA00012115"/>
    </source>
</evidence>
<dbReference type="Gene3D" id="3.60.10.10">
    <property type="entry name" value="Endonuclease/exonuclease/phosphatase"/>
    <property type="match status" value="1"/>
</dbReference>
<feature type="binding site" evidence="10">
    <location>
        <position position="18"/>
    </location>
    <ligand>
        <name>Mg(2+)</name>
        <dbReference type="ChEBI" id="CHEBI:18420"/>
        <label>1</label>
    </ligand>
</feature>
<feature type="binding site" evidence="10">
    <location>
        <position position="152"/>
    </location>
    <ligand>
        <name>Mg(2+)</name>
        <dbReference type="ChEBI" id="CHEBI:18420"/>
        <label>1</label>
    </ligand>
</feature>
<keyword evidence="7 10" id="KW-0460">Magnesium</keyword>
<name>A0AAD1SIL0_PELCU</name>
<accession>A0AAD1SIL0</accession>
<feature type="active site" description="Proton acceptor" evidence="9">
    <location>
        <position position="238"/>
    </location>
</feature>
<feature type="domain" description="Endonuclease/exonuclease/phosphatase" evidence="12">
    <location>
        <begin position="18"/>
        <end position="238"/>
    </location>
</feature>
<feature type="active site" evidence="9">
    <location>
        <position position="120"/>
    </location>
</feature>
<evidence type="ECO:0000256" key="11">
    <source>
        <dbReference type="PIRSR" id="PIRSR604808-3"/>
    </source>
</evidence>
<keyword evidence="8" id="KW-0234">DNA repair</keyword>
<evidence type="ECO:0000256" key="2">
    <source>
        <dbReference type="ARBA" id="ARBA00007092"/>
    </source>
</evidence>
<keyword evidence="14" id="KW-1185">Reference proteome</keyword>
<protein>
    <recommendedName>
        <fullName evidence="3">exodeoxyribonuclease III</fullName>
        <ecNumber evidence="3">3.1.11.2</ecNumber>
    </recommendedName>
</protein>
<feature type="site" description="Transition state stabilizer" evidence="11">
    <location>
        <position position="152"/>
    </location>
</feature>
<sequence length="270" mass="30567">MAPGWGFVPARLTNWSNNVHGLNMPEKRSQLLRQLWAAKASVAFLQETHFKGGDVPKLENRRFPLGFYANHQTAKKAGVAILFAQTTPFLHLASLMVPMGRYLFLKGTIADHAYTFACIYCPNRGQHTFLSWTLAKLERFREGLLVLGGDLNIPLDPRLDTSRGMIAVLAHSIRLTQRAMHKIGLVDCWRACNPEGRDYTHYSTAHAQYTRIDYIFLAQEFLNLLQGSEIGIISHSDHAPVLVHTSSPLFKPSERQWKLNETMLVDLELT</sequence>
<dbReference type="GO" id="GO:0006284">
    <property type="term" value="P:base-excision repair"/>
    <property type="evidence" value="ECO:0007669"/>
    <property type="project" value="TreeGrafter"/>
</dbReference>
<feature type="binding site" evidence="10">
    <location>
        <position position="237"/>
    </location>
    <ligand>
        <name>Mg(2+)</name>
        <dbReference type="ChEBI" id="CHEBI:18420"/>
        <label>1</label>
    </ligand>
</feature>
<dbReference type="Proteomes" id="UP001295444">
    <property type="component" value="Chromosome 06"/>
</dbReference>
<organism evidence="13 14">
    <name type="scientific">Pelobates cultripes</name>
    <name type="common">Western spadefoot toad</name>
    <dbReference type="NCBI Taxonomy" id="61616"/>
    <lineage>
        <taxon>Eukaryota</taxon>
        <taxon>Metazoa</taxon>
        <taxon>Chordata</taxon>
        <taxon>Craniata</taxon>
        <taxon>Vertebrata</taxon>
        <taxon>Euteleostomi</taxon>
        <taxon>Amphibia</taxon>
        <taxon>Batrachia</taxon>
        <taxon>Anura</taxon>
        <taxon>Pelobatoidea</taxon>
        <taxon>Pelobatidae</taxon>
        <taxon>Pelobates</taxon>
    </lineage>
</organism>
<dbReference type="GO" id="GO:0046872">
    <property type="term" value="F:metal ion binding"/>
    <property type="evidence" value="ECO:0007669"/>
    <property type="project" value="UniProtKB-KW"/>
</dbReference>
<dbReference type="InterPro" id="IPR036691">
    <property type="entry name" value="Endo/exonu/phosph_ase_sf"/>
</dbReference>
<evidence type="ECO:0000313" key="13">
    <source>
        <dbReference type="EMBL" id="CAH2302318.1"/>
    </source>
</evidence>
<keyword evidence="5" id="KW-0227">DNA damage</keyword>
<feature type="binding site" evidence="10">
    <location>
        <position position="238"/>
    </location>
    <ligand>
        <name>Mg(2+)</name>
        <dbReference type="ChEBI" id="CHEBI:18420"/>
        <label>1</label>
    </ligand>
</feature>
<evidence type="ECO:0000256" key="6">
    <source>
        <dbReference type="ARBA" id="ARBA00022801"/>
    </source>
</evidence>